<evidence type="ECO:0000313" key="2">
    <source>
        <dbReference type="Proteomes" id="UP000025947"/>
    </source>
</evidence>
<dbReference type="AlphaFoldDB" id="A0A051TWP4"/>
<protein>
    <recommendedName>
        <fullName evidence="3">Coenzyme Q-binding protein COQ10 START domain-containing protein</fullName>
    </recommendedName>
</protein>
<dbReference type="RefSeq" id="WP_044486226.1">
    <property type="nucleotide sequence ID" value="NZ_KK328284.1"/>
</dbReference>
<proteinExistence type="predicted"/>
<comment type="caution">
    <text evidence="1">The sequence shown here is derived from an EMBL/GenBank/DDBJ whole genome shotgun (WGS) entry which is preliminary data.</text>
</comment>
<dbReference type="EMBL" id="JLXW01000010">
    <property type="protein sequence ID" value="KBZ60791.1"/>
    <property type="molecule type" value="Genomic_DNA"/>
</dbReference>
<reference evidence="1 2" key="1">
    <citation type="submission" date="2014-04" db="EMBL/GenBank/DDBJ databases">
        <title>The Genome Sequence of Mycobacterium tuberculosis TKK-01-0051.</title>
        <authorList>
            <consortium name="The Broad Institute Genomics Platform"/>
            <consortium name="The Broad Institute Genome Sequencing Center for Infectious Disease"/>
            <person name="Earl A.M."/>
            <person name="Cohen K."/>
            <person name="Pym A."/>
            <person name="Bishai W."/>
            <person name="Maharaj K."/>
            <person name="Desjardins C."/>
            <person name="Abeel T."/>
            <person name="Young S."/>
            <person name="Zeng Q."/>
            <person name="Gargeya S."/>
            <person name="Abouelleil A."/>
            <person name="Alvarado L."/>
            <person name="Chapman S.B."/>
            <person name="Gainer-Dewar J."/>
            <person name="Goldberg J."/>
            <person name="Griggs A."/>
            <person name="Gujja S."/>
            <person name="Hansen M."/>
            <person name="Howarth C."/>
            <person name="Imamovic A."/>
            <person name="Larimer J."/>
            <person name="Murphy C."/>
            <person name="Naylor J."/>
            <person name="Pearson M."/>
            <person name="Poon T.W."/>
            <person name="Priest M."/>
            <person name="Roberts A."/>
            <person name="Saif S."/>
            <person name="Shea T."/>
            <person name="Sykes S."/>
            <person name="Wortman J."/>
            <person name="Nusbaum C."/>
            <person name="Birren B."/>
        </authorList>
    </citation>
    <scope>NUCLEOTIDE SEQUENCE [LARGE SCALE GENOMIC DNA]</scope>
    <source>
        <strain evidence="1 2">TKK-01-0051</strain>
    </source>
</reference>
<dbReference type="Pfam" id="PF10604">
    <property type="entry name" value="Polyketide_cyc2"/>
    <property type="match status" value="1"/>
</dbReference>
<dbReference type="InterPro" id="IPR023393">
    <property type="entry name" value="START-like_dom_sf"/>
</dbReference>
<dbReference type="SUPFAM" id="SSF55961">
    <property type="entry name" value="Bet v1-like"/>
    <property type="match status" value="1"/>
</dbReference>
<evidence type="ECO:0000313" key="1">
    <source>
        <dbReference type="EMBL" id="KBZ60791.1"/>
    </source>
</evidence>
<accession>A0A051TWP4</accession>
<sequence>MTAIQRTRTIAARVDEIWNVLADFGSICTWAGNVDHSCILHAGRNGQPVGTARRVQVKRDALVERITEFEPPRALAYDIDGLPRRLRRVSNRWTLAAAAGAAALETRVTLTSSVEIGPRPTHRLAERILCRFLARQSDAMLAGLAKRLEDGRV</sequence>
<dbReference type="Proteomes" id="UP000025947">
    <property type="component" value="Unassembled WGS sequence"/>
</dbReference>
<keyword evidence="2" id="KW-1185">Reference proteome</keyword>
<dbReference type="Gene3D" id="3.30.530.20">
    <property type="match status" value="1"/>
</dbReference>
<name>A0A051TWP4_9MYCO</name>
<dbReference type="CDD" id="cd07821">
    <property type="entry name" value="PYR_PYL_RCAR_like"/>
    <property type="match status" value="1"/>
</dbReference>
<dbReference type="HOGENOM" id="CLU_140981_0_0_11"/>
<organism evidence="1 2">
    <name type="scientific">Mycobacterium [tuberculosis] TKK-01-0051</name>
    <dbReference type="NCBI Taxonomy" id="1324261"/>
    <lineage>
        <taxon>Bacteria</taxon>
        <taxon>Bacillati</taxon>
        <taxon>Actinomycetota</taxon>
        <taxon>Actinomycetes</taxon>
        <taxon>Mycobacteriales</taxon>
        <taxon>Mycobacteriaceae</taxon>
        <taxon>Mycobacterium</taxon>
        <taxon>Mycobacterium avium complex (MAC)</taxon>
    </lineage>
</organism>
<evidence type="ECO:0008006" key="3">
    <source>
        <dbReference type="Google" id="ProtNLM"/>
    </source>
</evidence>
<dbReference type="InterPro" id="IPR019587">
    <property type="entry name" value="Polyketide_cyclase/dehydratase"/>
</dbReference>
<gene>
    <name evidence="1" type="ORF">K875_03740</name>
</gene>
<dbReference type="PATRIC" id="fig|1324261.3.peg.3782"/>